<dbReference type="Proteomes" id="UP000002039">
    <property type="component" value="Unassembled WGS sequence"/>
</dbReference>
<evidence type="ECO:0000256" key="1">
    <source>
        <dbReference type="ARBA" id="ARBA00001947"/>
    </source>
</evidence>
<dbReference type="Pfam" id="PF00815">
    <property type="entry name" value="Histidinol_dh"/>
    <property type="match status" value="1"/>
</dbReference>
<dbReference type="InterPro" id="IPR016161">
    <property type="entry name" value="Ald_DH/histidinol_DH"/>
</dbReference>
<proteinExistence type="inferred from homology"/>
<dbReference type="InterPro" id="IPR012131">
    <property type="entry name" value="Hstdl_DH"/>
</dbReference>
<dbReference type="Gene3D" id="3.40.50.1980">
    <property type="entry name" value="Nitrogenase molybdenum iron protein domain"/>
    <property type="match status" value="2"/>
</dbReference>
<evidence type="ECO:0000256" key="4">
    <source>
        <dbReference type="ARBA" id="ARBA00023002"/>
    </source>
</evidence>
<dbReference type="PANTHER" id="PTHR21256">
    <property type="entry name" value="HISTIDINOL DEHYDROGENASE HDH"/>
    <property type="match status" value="1"/>
</dbReference>
<keyword evidence="4" id="KW-0560">Oxidoreductase</keyword>
<evidence type="ECO:0000256" key="2">
    <source>
        <dbReference type="ARBA" id="ARBA00022723"/>
    </source>
</evidence>
<comment type="cofactor">
    <cofactor evidence="1">
        <name>Zn(2+)</name>
        <dbReference type="ChEBI" id="CHEBI:29105"/>
    </cofactor>
</comment>
<dbReference type="RefSeq" id="XP_045276220.1">
    <property type="nucleotide sequence ID" value="XM_045420036.1"/>
</dbReference>
<evidence type="ECO:0000256" key="3">
    <source>
        <dbReference type="ARBA" id="ARBA00022833"/>
    </source>
</evidence>
<evidence type="ECO:0000256" key="5">
    <source>
        <dbReference type="RuleBase" id="RU004175"/>
    </source>
</evidence>
<evidence type="ECO:0000313" key="7">
    <source>
        <dbReference type="Proteomes" id="UP000002039"/>
    </source>
</evidence>
<keyword evidence="7" id="KW-1185">Reference proteome</keyword>
<reference evidence="7" key="1">
    <citation type="journal article" date="2015" name="PLoS Genet.">
        <title>The dynamic genome and transcriptome of the human fungal pathogen Blastomyces and close relative Emmonsia.</title>
        <authorList>
            <person name="Munoz J.F."/>
            <person name="Gauthier G.M."/>
            <person name="Desjardins C.A."/>
            <person name="Gallo J.E."/>
            <person name="Holder J."/>
            <person name="Sullivan T.D."/>
            <person name="Marty A.J."/>
            <person name="Carmen J.C."/>
            <person name="Chen Z."/>
            <person name="Ding L."/>
            <person name="Gujja S."/>
            <person name="Magrini V."/>
            <person name="Misas E."/>
            <person name="Mitreva M."/>
            <person name="Priest M."/>
            <person name="Saif S."/>
            <person name="Whiston E.A."/>
            <person name="Young S."/>
            <person name="Zeng Q."/>
            <person name="Goldman W.E."/>
            <person name="Mardis E.R."/>
            <person name="Taylor J.W."/>
            <person name="McEwen J.G."/>
            <person name="Clay O.K."/>
            <person name="Klein B.S."/>
            <person name="Cuomo C.A."/>
        </authorList>
    </citation>
    <scope>NUCLEOTIDE SEQUENCE [LARGE SCALE GENOMIC DNA]</scope>
    <source>
        <strain evidence="7">ER-3 / ATCC MYA-2586</strain>
    </source>
</reference>
<accession>A0ABP2EYG8</accession>
<dbReference type="SUPFAM" id="SSF53720">
    <property type="entry name" value="ALDH-like"/>
    <property type="match status" value="1"/>
</dbReference>
<organism evidence="6 7">
    <name type="scientific">Ajellomyces dermatitidis (strain ER-3 / ATCC MYA-2586)</name>
    <name type="common">Blastomyces dermatitidis</name>
    <dbReference type="NCBI Taxonomy" id="559297"/>
    <lineage>
        <taxon>Eukaryota</taxon>
        <taxon>Fungi</taxon>
        <taxon>Dikarya</taxon>
        <taxon>Ascomycota</taxon>
        <taxon>Pezizomycotina</taxon>
        <taxon>Eurotiomycetes</taxon>
        <taxon>Eurotiomycetidae</taxon>
        <taxon>Onygenales</taxon>
        <taxon>Ajellomycetaceae</taxon>
        <taxon>Blastomyces</taxon>
    </lineage>
</organism>
<dbReference type="GeneID" id="69026540"/>
<keyword evidence="2" id="KW-0479">Metal-binding</keyword>
<gene>
    <name evidence="6" type="ORF">BDCG_04381</name>
</gene>
<evidence type="ECO:0000313" key="6">
    <source>
        <dbReference type="EMBL" id="EEQ89261.2"/>
    </source>
</evidence>
<sequence>MSFKLSEGDIEAAVVKVSEQTIKDIKEAQANGYIWVRRIFLLVQLGRRFLPSSFHTQENPGGRYPLHALAHMTILIAKVAGVNHVTMCTPPINGKIPNATTATTHLVGANEIFILGGAQAIAGMAVGTESIRKTTLEEIGVDLFAGPTEVPATHLLSQAEHGPDSPAVLITTSEDSAKQVMTLIDRFLETLSTAAIASTAWRSFREVVIVDSIDEAYALGDEYAFDHVQILT</sequence>
<name>A0ABP2EYG8_AJEDR</name>
<keyword evidence="3" id="KW-0862">Zinc</keyword>
<dbReference type="PRINTS" id="PR00083">
    <property type="entry name" value="HOLDHDRGNASE"/>
</dbReference>
<dbReference type="EMBL" id="EQ999976">
    <property type="protein sequence ID" value="EEQ89261.2"/>
    <property type="molecule type" value="Genomic_DNA"/>
</dbReference>
<comment type="similarity">
    <text evidence="5">Belongs to the histidinol dehydrogenase family.</text>
</comment>
<protein>
    <submittedName>
        <fullName evidence="6">Histidinol dehydrogenase</fullName>
    </submittedName>
</protein>
<dbReference type="PANTHER" id="PTHR21256:SF14">
    <property type="entry name" value="HISTIDINOL DEHYDROGENASE"/>
    <property type="match status" value="1"/>
</dbReference>